<dbReference type="GO" id="GO:0007051">
    <property type="term" value="P:spindle organization"/>
    <property type="evidence" value="ECO:0007669"/>
    <property type="project" value="TreeGrafter"/>
</dbReference>
<name>A0A0L0H965_SPIPD</name>
<feature type="compositionally biased region" description="Polar residues" evidence="1">
    <location>
        <begin position="168"/>
        <end position="185"/>
    </location>
</feature>
<organism evidence="2 3">
    <name type="scientific">Spizellomyces punctatus (strain DAOM BR117)</name>
    <dbReference type="NCBI Taxonomy" id="645134"/>
    <lineage>
        <taxon>Eukaryota</taxon>
        <taxon>Fungi</taxon>
        <taxon>Fungi incertae sedis</taxon>
        <taxon>Chytridiomycota</taxon>
        <taxon>Chytridiomycota incertae sedis</taxon>
        <taxon>Chytridiomycetes</taxon>
        <taxon>Spizellomycetales</taxon>
        <taxon>Spizellomycetaceae</taxon>
        <taxon>Spizellomyces</taxon>
    </lineage>
</organism>
<evidence type="ECO:0000256" key="1">
    <source>
        <dbReference type="SAM" id="MobiDB-lite"/>
    </source>
</evidence>
<dbReference type="InterPro" id="IPR051185">
    <property type="entry name" value="ASPM"/>
</dbReference>
<proteinExistence type="predicted"/>
<dbReference type="Pfam" id="PF00612">
    <property type="entry name" value="IQ"/>
    <property type="match status" value="3"/>
</dbReference>
<dbReference type="Proteomes" id="UP000053201">
    <property type="component" value="Unassembled WGS sequence"/>
</dbReference>
<feature type="region of interest" description="Disordered" evidence="1">
    <location>
        <begin position="164"/>
        <end position="185"/>
    </location>
</feature>
<dbReference type="InParanoid" id="A0A0L0H965"/>
<dbReference type="RefSeq" id="XP_016605524.1">
    <property type="nucleotide sequence ID" value="XM_016755567.1"/>
</dbReference>
<gene>
    <name evidence="2" type="ORF">SPPG_07401</name>
</gene>
<dbReference type="GeneID" id="27690619"/>
<dbReference type="OrthoDB" id="2148418at2759"/>
<dbReference type="GO" id="GO:0000278">
    <property type="term" value="P:mitotic cell cycle"/>
    <property type="evidence" value="ECO:0007669"/>
    <property type="project" value="TreeGrafter"/>
</dbReference>
<evidence type="ECO:0000313" key="2">
    <source>
        <dbReference type="EMBL" id="KNC97484.1"/>
    </source>
</evidence>
<dbReference type="AlphaFoldDB" id="A0A0L0H965"/>
<protein>
    <submittedName>
        <fullName evidence="2">Uncharacterized protein</fullName>
    </submittedName>
</protein>
<evidence type="ECO:0000313" key="3">
    <source>
        <dbReference type="Proteomes" id="UP000053201"/>
    </source>
</evidence>
<dbReference type="PANTHER" id="PTHR22706:SF2">
    <property type="entry name" value="SFI1 SPINDLE BODY DOMAIN-CONTAINING PROTEIN"/>
    <property type="match status" value="1"/>
</dbReference>
<accession>A0A0L0H965</accession>
<dbReference type="InterPro" id="IPR000048">
    <property type="entry name" value="IQ_motif_EF-hand-BS"/>
</dbReference>
<dbReference type="SMART" id="SM00015">
    <property type="entry name" value="IQ"/>
    <property type="match status" value="3"/>
</dbReference>
<dbReference type="GO" id="GO:0000922">
    <property type="term" value="C:spindle pole"/>
    <property type="evidence" value="ECO:0007669"/>
    <property type="project" value="TreeGrafter"/>
</dbReference>
<dbReference type="VEuPathDB" id="FungiDB:SPPG_07401"/>
<dbReference type="PROSITE" id="PS50096">
    <property type="entry name" value="IQ"/>
    <property type="match status" value="3"/>
</dbReference>
<reference evidence="2 3" key="1">
    <citation type="submission" date="2009-08" db="EMBL/GenBank/DDBJ databases">
        <title>The Genome Sequence of Spizellomyces punctatus strain DAOM BR117.</title>
        <authorList>
            <consortium name="The Broad Institute Genome Sequencing Platform"/>
            <person name="Russ C."/>
            <person name="Cuomo C."/>
            <person name="Shea T."/>
            <person name="Young S.K."/>
            <person name="Zeng Q."/>
            <person name="Koehrsen M."/>
            <person name="Haas B."/>
            <person name="Borodovsky M."/>
            <person name="Guigo R."/>
            <person name="Alvarado L."/>
            <person name="Berlin A."/>
            <person name="Bochicchio J."/>
            <person name="Borenstein D."/>
            <person name="Chapman S."/>
            <person name="Chen Z."/>
            <person name="Engels R."/>
            <person name="Freedman E."/>
            <person name="Gellesch M."/>
            <person name="Goldberg J."/>
            <person name="Griggs A."/>
            <person name="Gujja S."/>
            <person name="Heiman D."/>
            <person name="Hepburn T."/>
            <person name="Howarth C."/>
            <person name="Jen D."/>
            <person name="Larson L."/>
            <person name="Lewis B."/>
            <person name="Mehta T."/>
            <person name="Park D."/>
            <person name="Pearson M."/>
            <person name="Roberts A."/>
            <person name="Saif S."/>
            <person name="Shenoy N."/>
            <person name="Sisk P."/>
            <person name="Stolte C."/>
            <person name="Sykes S."/>
            <person name="Thomson T."/>
            <person name="Walk T."/>
            <person name="White J."/>
            <person name="Yandava C."/>
            <person name="Burger G."/>
            <person name="Gray M.W."/>
            <person name="Holland P.W.H."/>
            <person name="King N."/>
            <person name="Lang F.B.F."/>
            <person name="Roger A.J."/>
            <person name="Ruiz-Trillo I."/>
            <person name="Lander E."/>
            <person name="Nusbaum C."/>
        </authorList>
    </citation>
    <scope>NUCLEOTIDE SEQUENCE [LARGE SCALE GENOMIC DNA]</scope>
    <source>
        <strain evidence="2 3">DAOM BR117</strain>
    </source>
</reference>
<dbReference type="PANTHER" id="PTHR22706">
    <property type="entry name" value="ASSEMBLY FACTOR FOR SPINDLE MICROTUBULES"/>
    <property type="match status" value="1"/>
</dbReference>
<dbReference type="Gene3D" id="1.20.5.190">
    <property type="match status" value="1"/>
</dbReference>
<keyword evidence="3" id="KW-1185">Reference proteome</keyword>
<dbReference type="GO" id="GO:0005516">
    <property type="term" value="F:calmodulin binding"/>
    <property type="evidence" value="ECO:0007669"/>
    <property type="project" value="TreeGrafter"/>
</dbReference>
<dbReference type="GO" id="GO:0051295">
    <property type="term" value="P:establishment of meiotic spindle localization"/>
    <property type="evidence" value="ECO:0007669"/>
    <property type="project" value="TreeGrafter"/>
</dbReference>
<dbReference type="EMBL" id="KQ257464">
    <property type="protein sequence ID" value="KNC97484.1"/>
    <property type="molecule type" value="Genomic_DNA"/>
</dbReference>
<sequence length="265" mass="31039">MDGPSPTTAAVTIQRHVRGYLARRRLAKYRQCAIIIQAHVRGYLTRLKRRPHLAECRRARDLGRKLLTTRQRIVQKEKIMGMVRGVGDVHGWERKRREEAAKVLQRWHKGVLARKTFQRKKLERKRESSKMERINVETIVEDEKGENADLNAIYGQILTRLRDRRKNPPSSSVQNPPLQSYTSTTTPVLPLVREIDSYITYIQRTTANIAEENFEVAVHNMNIHIPVQRIRMEHLKAHKRARGRWWEIPDDDADEWESDMAEAAD</sequence>